<reference evidence="1 2" key="1">
    <citation type="submission" date="2020-10" db="EMBL/GenBank/DDBJ databases">
        <title>Sequencing the genomes of 1000 actinobacteria strains.</title>
        <authorList>
            <person name="Klenk H.-P."/>
        </authorList>
    </citation>
    <scope>NUCLEOTIDE SEQUENCE [LARGE SCALE GENOMIC DNA]</scope>
    <source>
        <strain evidence="1 2">DSM 43173</strain>
    </source>
</reference>
<accession>A0ABR9LT08</accession>
<evidence type="ECO:0000313" key="2">
    <source>
        <dbReference type="Proteomes" id="UP000633509"/>
    </source>
</evidence>
<evidence type="ECO:0000313" key="1">
    <source>
        <dbReference type="EMBL" id="MBE1583777.1"/>
    </source>
</evidence>
<dbReference type="InterPro" id="IPR029058">
    <property type="entry name" value="AB_hydrolase_fold"/>
</dbReference>
<dbReference type="GO" id="GO:0016787">
    <property type="term" value="F:hydrolase activity"/>
    <property type="evidence" value="ECO:0007669"/>
    <property type="project" value="UniProtKB-KW"/>
</dbReference>
<dbReference type="Gene3D" id="3.40.50.1820">
    <property type="entry name" value="alpha/beta hydrolase"/>
    <property type="match status" value="1"/>
</dbReference>
<comment type="caution">
    <text evidence="1">The sequence shown here is derived from an EMBL/GenBank/DDBJ whole genome shotgun (WGS) entry which is preliminary data.</text>
</comment>
<dbReference type="SUPFAM" id="SSF53474">
    <property type="entry name" value="alpha/beta-Hydrolases"/>
    <property type="match status" value="1"/>
</dbReference>
<protein>
    <submittedName>
        <fullName evidence="1">Alpha-beta hydrolase superfamily lysophospholipase</fullName>
    </submittedName>
</protein>
<dbReference type="RefSeq" id="WP_192784824.1">
    <property type="nucleotide sequence ID" value="NZ_JADBEK010000001.1"/>
</dbReference>
<keyword evidence="1" id="KW-0378">Hydrolase</keyword>
<dbReference type="Proteomes" id="UP000633509">
    <property type="component" value="Unassembled WGS sequence"/>
</dbReference>
<organism evidence="1 2">
    <name type="scientific">Nonomuraea angiospora</name>
    <dbReference type="NCBI Taxonomy" id="46172"/>
    <lineage>
        <taxon>Bacteria</taxon>
        <taxon>Bacillati</taxon>
        <taxon>Actinomycetota</taxon>
        <taxon>Actinomycetes</taxon>
        <taxon>Streptosporangiales</taxon>
        <taxon>Streptosporangiaceae</taxon>
        <taxon>Nonomuraea</taxon>
    </lineage>
</organism>
<gene>
    <name evidence="1" type="ORF">H4W80_002035</name>
</gene>
<sequence>MAGPLLLLQGEADTLVTKAMTDEVAGSLCRTGSRVDYRTYPGLAHDTYPGQVTGVDDGAMPDILAWIGDRFDGKRATSTCA</sequence>
<keyword evidence="2" id="KW-1185">Reference proteome</keyword>
<proteinExistence type="predicted"/>
<dbReference type="EMBL" id="JADBEK010000001">
    <property type="protein sequence ID" value="MBE1583777.1"/>
    <property type="molecule type" value="Genomic_DNA"/>
</dbReference>
<name>A0ABR9LT08_9ACTN</name>